<evidence type="ECO:0000313" key="2">
    <source>
        <dbReference type="Proteomes" id="UP001168877"/>
    </source>
</evidence>
<organism evidence="1 2">
    <name type="scientific">Acer saccharum</name>
    <name type="common">Sugar maple</name>
    <dbReference type="NCBI Taxonomy" id="4024"/>
    <lineage>
        <taxon>Eukaryota</taxon>
        <taxon>Viridiplantae</taxon>
        <taxon>Streptophyta</taxon>
        <taxon>Embryophyta</taxon>
        <taxon>Tracheophyta</taxon>
        <taxon>Spermatophyta</taxon>
        <taxon>Magnoliopsida</taxon>
        <taxon>eudicotyledons</taxon>
        <taxon>Gunneridae</taxon>
        <taxon>Pentapetalae</taxon>
        <taxon>rosids</taxon>
        <taxon>malvids</taxon>
        <taxon>Sapindales</taxon>
        <taxon>Sapindaceae</taxon>
        <taxon>Hippocastanoideae</taxon>
        <taxon>Acereae</taxon>
        <taxon>Acer</taxon>
    </lineage>
</organism>
<dbReference type="EMBL" id="JAUESC010000002">
    <property type="protein sequence ID" value="KAK0603463.1"/>
    <property type="molecule type" value="Genomic_DNA"/>
</dbReference>
<dbReference type="InterPro" id="IPR012337">
    <property type="entry name" value="RNaseH-like_sf"/>
</dbReference>
<accession>A0AA39W5U2</accession>
<evidence type="ECO:0000313" key="1">
    <source>
        <dbReference type="EMBL" id="KAK0603463.1"/>
    </source>
</evidence>
<comment type="caution">
    <text evidence="1">The sequence shown here is derived from an EMBL/GenBank/DDBJ whole genome shotgun (WGS) entry which is preliminary data.</text>
</comment>
<reference evidence="1" key="1">
    <citation type="journal article" date="2022" name="Plant J.">
        <title>Strategies of tolerance reflected in two North American maple genomes.</title>
        <authorList>
            <person name="McEvoy S.L."/>
            <person name="Sezen U.U."/>
            <person name="Trouern-Trend A."/>
            <person name="McMahon S.M."/>
            <person name="Schaberg P.G."/>
            <person name="Yang J."/>
            <person name="Wegrzyn J.L."/>
            <person name="Swenson N.G."/>
        </authorList>
    </citation>
    <scope>NUCLEOTIDE SEQUENCE</scope>
    <source>
        <strain evidence="1">NS2018</strain>
    </source>
</reference>
<name>A0AA39W5U2_ACESA</name>
<dbReference type="Proteomes" id="UP001168877">
    <property type="component" value="Unassembled WGS sequence"/>
</dbReference>
<protein>
    <submittedName>
        <fullName evidence="1">Uncharacterized protein</fullName>
    </submittedName>
</protein>
<sequence length="293" mass="32219">MVAILLELQKVVEEAELRVKQSLPREVSLPTTIGSSSGSISNYFQLDLPSSKTKKRKGKNGPIKKAFNIGAREQLDGEIARMFYTAGLLVESQFKHIFWTPRVVHTLNLALKSICSPSPHPRYDDIMEECGWIAKISSDVSFIKVFIMNHNMRLAMFNDHSKLKLLSVADTRFASTIVMLKRFKQIKQGLQQMPKKLFSNLSVSSTGLSFSHSSLKLPVPLSATALIIPSIGAAVVAALSLAATAHSCTASCQITISFRSIHMGPIFYIFAPCPAVAQEGSRVRQAASTSLYF</sequence>
<keyword evidence="2" id="KW-1185">Reference proteome</keyword>
<dbReference type="AlphaFoldDB" id="A0AA39W5U2"/>
<dbReference type="SUPFAM" id="SSF53098">
    <property type="entry name" value="Ribonuclease H-like"/>
    <property type="match status" value="1"/>
</dbReference>
<gene>
    <name evidence="1" type="ORF">LWI29_005220</name>
</gene>
<reference evidence="1" key="2">
    <citation type="submission" date="2023-06" db="EMBL/GenBank/DDBJ databases">
        <authorList>
            <person name="Swenson N.G."/>
            <person name="Wegrzyn J.L."/>
            <person name="Mcevoy S.L."/>
        </authorList>
    </citation>
    <scope>NUCLEOTIDE SEQUENCE</scope>
    <source>
        <strain evidence="1">NS2018</strain>
        <tissue evidence="1">Leaf</tissue>
    </source>
</reference>
<proteinExistence type="predicted"/>